<protein>
    <submittedName>
        <fullName evidence="1">Uncharacterized protein</fullName>
    </submittedName>
</protein>
<evidence type="ECO:0000313" key="1">
    <source>
        <dbReference type="EMBL" id="MBX38540.1"/>
    </source>
</evidence>
<dbReference type="AlphaFoldDB" id="A0A2P2N7W2"/>
<name>A0A2P2N7W2_RHIMU</name>
<dbReference type="EMBL" id="GGEC01058056">
    <property type="protein sequence ID" value="MBX38540.1"/>
    <property type="molecule type" value="Transcribed_RNA"/>
</dbReference>
<sequence length="59" mass="7022">MHWILTIDVDLPFYNSCLNKFEHQAVGFPCVTFWMHKFSLLMFPSFPELSLCFSLNKCF</sequence>
<reference evidence="1" key="1">
    <citation type="submission" date="2018-02" db="EMBL/GenBank/DDBJ databases">
        <title>Rhizophora mucronata_Transcriptome.</title>
        <authorList>
            <person name="Meera S.P."/>
            <person name="Sreeshan A."/>
            <person name="Augustine A."/>
        </authorList>
    </citation>
    <scope>NUCLEOTIDE SEQUENCE</scope>
    <source>
        <tissue evidence="1">Leaf</tissue>
    </source>
</reference>
<proteinExistence type="predicted"/>
<accession>A0A2P2N7W2</accession>
<organism evidence="1">
    <name type="scientific">Rhizophora mucronata</name>
    <name type="common">Asiatic mangrove</name>
    <dbReference type="NCBI Taxonomy" id="61149"/>
    <lineage>
        <taxon>Eukaryota</taxon>
        <taxon>Viridiplantae</taxon>
        <taxon>Streptophyta</taxon>
        <taxon>Embryophyta</taxon>
        <taxon>Tracheophyta</taxon>
        <taxon>Spermatophyta</taxon>
        <taxon>Magnoliopsida</taxon>
        <taxon>eudicotyledons</taxon>
        <taxon>Gunneridae</taxon>
        <taxon>Pentapetalae</taxon>
        <taxon>rosids</taxon>
        <taxon>fabids</taxon>
        <taxon>Malpighiales</taxon>
        <taxon>Rhizophoraceae</taxon>
        <taxon>Rhizophora</taxon>
    </lineage>
</organism>